<dbReference type="AlphaFoldDB" id="A0A2T0UMZ1"/>
<keyword evidence="3" id="KW-0472">Membrane</keyword>
<gene>
    <name evidence="4" type="ORF">BCF74_11032</name>
</gene>
<dbReference type="GO" id="GO:0016787">
    <property type="term" value="F:hydrolase activity"/>
    <property type="evidence" value="ECO:0007669"/>
    <property type="project" value="UniProtKB-KW"/>
</dbReference>
<sequence length="258" mass="26968">MERRAWLVAAVQLVADLRRELRRLTSNPRDAALLATVAVCAVLLVAGLLFGSFTNPQDAQASGATTAGPSASSAKAKPPAGTAAGKSRGSAKPPTFGAPTRSPSGKPNRVVVVSGNRTLVDAKLIPSRLDDKGVLAPPFGVAGWYAEAGWAKPGWPGAAILAGHINRRNNGNITLDTFGKLTSVRTGDRVTVVYSSGENAAFTVTKSKALSKKAVPQDDSIWDADNPNPVLRLITCDPTTPIQGGHYKGNWVVWADPV</sequence>
<evidence type="ECO:0000256" key="1">
    <source>
        <dbReference type="ARBA" id="ARBA00022801"/>
    </source>
</evidence>
<dbReference type="EMBL" id="PVTI01000010">
    <property type="protein sequence ID" value="PRY59295.1"/>
    <property type="molecule type" value="Genomic_DNA"/>
</dbReference>
<accession>A0A2T0UMZ1</accession>
<dbReference type="SUPFAM" id="SSF63817">
    <property type="entry name" value="Sortase"/>
    <property type="match status" value="1"/>
</dbReference>
<evidence type="ECO:0000313" key="4">
    <source>
        <dbReference type="EMBL" id="PRY59295.1"/>
    </source>
</evidence>
<organism evidence="4 5">
    <name type="scientific">Knoellia remsis</name>
    <dbReference type="NCBI Taxonomy" id="407159"/>
    <lineage>
        <taxon>Bacteria</taxon>
        <taxon>Bacillati</taxon>
        <taxon>Actinomycetota</taxon>
        <taxon>Actinomycetes</taxon>
        <taxon>Micrococcales</taxon>
        <taxon>Intrasporangiaceae</taxon>
        <taxon>Knoellia</taxon>
    </lineage>
</organism>
<dbReference type="Proteomes" id="UP000237822">
    <property type="component" value="Unassembled WGS sequence"/>
</dbReference>
<keyword evidence="3" id="KW-1133">Transmembrane helix</keyword>
<dbReference type="Pfam" id="PF04203">
    <property type="entry name" value="Sortase"/>
    <property type="match status" value="1"/>
</dbReference>
<dbReference type="InterPro" id="IPR042001">
    <property type="entry name" value="Sortase_F"/>
</dbReference>
<dbReference type="RefSeq" id="WP_170070166.1">
    <property type="nucleotide sequence ID" value="NZ_PVTI01000010.1"/>
</dbReference>
<feature type="transmembrane region" description="Helical" evidence="3">
    <location>
        <begin position="31"/>
        <end position="53"/>
    </location>
</feature>
<name>A0A2T0UMZ1_9MICO</name>
<evidence type="ECO:0000256" key="3">
    <source>
        <dbReference type="SAM" id="Phobius"/>
    </source>
</evidence>
<dbReference type="InterPro" id="IPR023365">
    <property type="entry name" value="Sortase_dom-sf"/>
</dbReference>
<keyword evidence="3" id="KW-0812">Transmembrane</keyword>
<dbReference type="Gene3D" id="2.40.260.10">
    <property type="entry name" value="Sortase"/>
    <property type="match status" value="1"/>
</dbReference>
<dbReference type="InterPro" id="IPR005754">
    <property type="entry name" value="Sortase"/>
</dbReference>
<proteinExistence type="predicted"/>
<evidence type="ECO:0000256" key="2">
    <source>
        <dbReference type="SAM" id="MobiDB-lite"/>
    </source>
</evidence>
<keyword evidence="5" id="KW-1185">Reference proteome</keyword>
<protein>
    <submittedName>
        <fullName evidence="4">Sortase family protein</fullName>
    </submittedName>
</protein>
<feature type="compositionally biased region" description="Low complexity" evidence="2">
    <location>
        <begin position="61"/>
        <end position="87"/>
    </location>
</feature>
<dbReference type="CDD" id="cd05829">
    <property type="entry name" value="Sortase_F"/>
    <property type="match status" value="1"/>
</dbReference>
<keyword evidence="1" id="KW-0378">Hydrolase</keyword>
<feature type="region of interest" description="Disordered" evidence="2">
    <location>
        <begin position="59"/>
        <end position="109"/>
    </location>
</feature>
<reference evidence="4 5" key="1">
    <citation type="submission" date="2018-03" db="EMBL/GenBank/DDBJ databases">
        <title>Genomic Encyclopedia of Archaeal and Bacterial Type Strains, Phase II (KMG-II): from individual species to whole genera.</title>
        <authorList>
            <person name="Goeker M."/>
        </authorList>
    </citation>
    <scope>NUCLEOTIDE SEQUENCE [LARGE SCALE GENOMIC DNA]</scope>
    <source>
        <strain evidence="4 5">ATCC BAA-1496</strain>
    </source>
</reference>
<comment type="caution">
    <text evidence="4">The sequence shown here is derived from an EMBL/GenBank/DDBJ whole genome shotgun (WGS) entry which is preliminary data.</text>
</comment>
<evidence type="ECO:0000313" key="5">
    <source>
        <dbReference type="Proteomes" id="UP000237822"/>
    </source>
</evidence>